<keyword evidence="2" id="KW-0808">Transferase</keyword>
<accession>A0A968GC72</accession>
<keyword evidence="8" id="KW-0648">Protein biosynthesis</keyword>
<keyword evidence="1" id="KW-0328">Glycosyltransferase</keyword>
<dbReference type="AlphaFoldDB" id="A0A968GC72"/>
<keyword evidence="9" id="KW-1185">Reference proteome</keyword>
<comment type="catalytic activity">
    <reaction evidence="7">
        <text>dTDP-beta-L-rhamnose + L-arginyl-[protein] = N(omega)-(alpha-L-rhamnosyl)-L-arginyl-[protein] + dTDP + H(+)</text>
        <dbReference type="Rhea" id="RHEA:66692"/>
        <dbReference type="Rhea" id="RHEA-COMP:10532"/>
        <dbReference type="Rhea" id="RHEA-COMP:17096"/>
        <dbReference type="ChEBI" id="CHEBI:15378"/>
        <dbReference type="ChEBI" id="CHEBI:29965"/>
        <dbReference type="ChEBI" id="CHEBI:57510"/>
        <dbReference type="ChEBI" id="CHEBI:58369"/>
        <dbReference type="ChEBI" id="CHEBI:167445"/>
    </reaction>
    <physiologicalReaction direction="left-to-right" evidence="7">
        <dbReference type="Rhea" id="RHEA:66693"/>
    </physiologicalReaction>
</comment>
<comment type="similarity">
    <text evidence="4">Belongs to the glycosyltransferase 104 family.</text>
</comment>
<organism evidence="8 9">
    <name type="scientific">Entomospira entomophila</name>
    <dbReference type="NCBI Taxonomy" id="2719988"/>
    <lineage>
        <taxon>Bacteria</taxon>
        <taxon>Pseudomonadati</taxon>
        <taxon>Spirochaetota</taxon>
        <taxon>Spirochaetia</taxon>
        <taxon>Spirochaetales</taxon>
        <taxon>Spirochaetaceae</taxon>
        <taxon>Entomospira</taxon>
    </lineage>
</organism>
<evidence type="ECO:0000256" key="1">
    <source>
        <dbReference type="ARBA" id="ARBA00022676"/>
    </source>
</evidence>
<evidence type="ECO:0000256" key="2">
    <source>
        <dbReference type="ARBA" id="ARBA00022679"/>
    </source>
</evidence>
<dbReference type="Proteomes" id="UP000711995">
    <property type="component" value="Unassembled WGS sequence"/>
</dbReference>
<dbReference type="Pfam" id="PF10093">
    <property type="entry name" value="EarP"/>
    <property type="match status" value="2"/>
</dbReference>
<reference evidence="8 9" key="1">
    <citation type="submission" date="2020-03" db="EMBL/GenBank/DDBJ databases">
        <title>Spirochaetal bacteria isolated from arthropods constitute a novel genus Entomospira genus novum within the order Spirochaetales.</title>
        <authorList>
            <person name="Grana-Miraglia L."/>
            <person name="Sikutova S."/>
            <person name="Fingerle V."/>
            <person name="Sing A."/>
            <person name="Castillo-Ramirez S."/>
            <person name="Margos G."/>
            <person name="Rudolf I."/>
        </authorList>
    </citation>
    <scope>NUCLEOTIDE SEQUENCE [LARGE SCALE GENOMIC DNA]</scope>
    <source>
        <strain evidence="8 9">BR193</strain>
    </source>
</reference>
<evidence type="ECO:0000313" key="9">
    <source>
        <dbReference type="Proteomes" id="UP000711995"/>
    </source>
</evidence>
<evidence type="ECO:0000256" key="3">
    <source>
        <dbReference type="ARBA" id="ARBA00024303"/>
    </source>
</evidence>
<protein>
    <recommendedName>
        <fullName evidence="5">Protein-arginine rhamnosyltransferase</fullName>
    </recommendedName>
    <alternativeName>
        <fullName evidence="6">EF-P arginine rhamnosyltransferase</fullName>
    </alternativeName>
</protein>
<comment type="function">
    <text evidence="3">Protein-arginine rhamnosyltransferase that catalyzes the transfer of a single rhamnose to elongation factor P (EF-P) on 'Lys-32', a modification required for EF-P-dependent rescue of polyproline stalled ribosomes.</text>
</comment>
<evidence type="ECO:0000313" key="8">
    <source>
        <dbReference type="EMBL" id="NIZ40269.1"/>
    </source>
</evidence>
<sequence length="338" mass="39399">MKIDIFCHVIDYFGDVAVTYRLARALSLQQSDLSIRFFCTHPEIITRLYPDKNLLPITVYDYDTPHKLDLADVAIEAFACELPKHYIKPALIINLEYLTAENWITEYHELESIGMNPAGKKFFFFPSIDDQAGSLTHGDFLQCKKTYLHNKELYKQQLTQELSLPIDFLDRPWLVIYAYALDPASWSFLAESFAIIHIETKPAPITSQWIATRRCSQKIFDMLLILSDMLIIRGEDSLSRALLTGKPFLWQAYKQEEEYHLIKVEALYQRLTQMQPNEAWLSWHQIEIALNQQNTISQEFFLDLMQMSHLFQGTATKIAQYESLEKKLLAFIQQNISL</sequence>
<evidence type="ECO:0000256" key="4">
    <source>
        <dbReference type="ARBA" id="ARBA00024346"/>
    </source>
</evidence>
<gene>
    <name evidence="8" type="ORF">HCT14_01910</name>
</gene>
<dbReference type="GO" id="GO:0106361">
    <property type="term" value="F:protein-arginine rhamnosyltransferase activity"/>
    <property type="evidence" value="ECO:0007669"/>
    <property type="project" value="InterPro"/>
</dbReference>
<evidence type="ECO:0000256" key="6">
    <source>
        <dbReference type="ARBA" id="ARBA00030025"/>
    </source>
</evidence>
<dbReference type="EMBL" id="JAATLJ010000001">
    <property type="protein sequence ID" value="NIZ40269.1"/>
    <property type="molecule type" value="Genomic_DNA"/>
</dbReference>
<evidence type="ECO:0000256" key="7">
    <source>
        <dbReference type="ARBA" id="ARBA00048472"/>
    </source>
</evidence>
<dbReference type="InterPro" id="IPR016633">
    <property type="entry name" value="EarP"/>
</dbReference>
<proteinExistence type="inferred from homology"/>
<dbReference type="GO" id="GO:0003746">
    <property type="term" value="F:translation elongation factor activity"/>
    <property type="evidence" value="ECO:0007669"/>
    <property type="project" value="UniProtKB-KW"/>
</dbReference>
<keyword evidence="8" id="KW-0251">Elongation factor</keyword>
<name>A0A968GC72_9SPIO</name>
<comment type="caution">
    <text evidence="8">The sequence shown here is derived from an EMBL/GenBank/DDBJ whole genome shotgun (WGS) entry which is preliminary data.</text>
</comment>
<dbReference type="RefSeq" id="WP_167699872.1">
    <property type="nucleotide sequence ID" value="NZ_CP118174.1"/>
</dbReference>
<evidence type="ECO:0000256" key="5">
    <source>
        <dbReference type="ARBA" id="ARBA00024416"/>
    </source>
</evidence>